<dbReference type="GO" id="GO:0016747">
    <property type="term" value="F:acyltransferase activity, transferring groups other than amino-acyl groups"/>
    <property type="evidence" value="ECO:0007669"/>
    <property type="project" value="InterPro"/>
</dbReference>
<accession>A0A1H1PAC2</accession>
<dbReference type="STRING" id="630515.SAMN04489812_0823"/>
<dbReference type="InterPro" id="IPR000182">
    <property type="entry name" value="GNAT_dom"/>
</dbReference>
<dbReference type="InterPro" id="IPR050832">
    <property type="entry name" value="Bact_Acetyltransf"/>
</dbReference>
<dbReference type="CDD" id="cd04301">
    <property type="entry name" value="NAT_SF"/>
    <property type="match status" value="1"/>
</dbReference>
<dbReference type="PANTHER" id="PTHR43877:SF2">
    <property type="entry name" value="AMINOALKYLPHOSPHONATE N-ACETYLTRANSFERASE-RELATED"/>
    <property type="match status" value="1"/>
</dbReference>
<evidence type="ECO:0000259" key="3">
    <source>
        <dbReference type="PROSITE" id="PS51186"/>
    </source>
</evidence>
<dbReference type="SUPFAM" id="SSF55729">
    <property type="entry name" value="Acyl-CoA N-acyltransferases (Nat)"/>
    <property type="match status" value="1"/>
</dbReference>
<reference evidence="4 5" key="1">
    <citation type="submission" date="2016-10" db="EMBL/GenBank/DDBJ databases">
        <authorList>
            <person name="de Groot N.N."/>
        </authorList>
    </citation>
    <scope>NUCLEOTIDE SEQUENCE [LARGE SCALE GENOMIC DNA]</scope>
    <source>
        <strain evidence="4 5">DSM 21800</strain>
    </source>
</reference>
<proteinExistence type="predicted"/>
<evidence type="ECO:0000313" key="5">
    <source>
        <dbReference type="Proteomes" id="UP000199103"/>
    </source>
</evidence>
<sequence>MHGYGRRVSVRIRSATNDDLDAIAELARESVGWHADRWPDIKQPPDAAGMRAAYADLPTGDGYYCAVAEQDGVPVGFLTGNVSPAPEGGIERHHGPVGYVADVAVTAAARRSGIATLLMNDFERWARSAGAATITLSMHAGNDAASALYRSLGFNDSWIRMRKDLSD</sequence>
<dbReference type="Pfam" id="PF00583">
    <property type="entry name" value="Acetyltransf_1"/>
    <property type="match status" value="1"/>
</dbReference>
<keyword evidence="5" id="KW-1185">Reference proteome</keyword>
<feature type="domain" description="N-acetyltransferase" evidence="3">
    <location>
        <begin position="10"/>
        <end position="167"/>
    </location>
</feature>
<dbReference type="PANTHER" id="PTHR43877">
    <property type="entry name" value="AMINOALKYLPHOSPHONATE N-ACETYLTRANSFERASE-RELATED-RELATED"/>
    <property type="match status" value="1"/>
</dbReference>
<dbReference type="AlphaFoldDB" id="A0A1H1PAC2"/>
<evidence type="ECO:0000313" key="4">
    <source>
        <dbReference type="EMBL" id="SDS08030.1"/>
    </source>
</evidence>
<evidence type="ECO:0000256" key="2">
    <source>
        <dbReference type="ARBA" id="ARBA00023315"/>
    </source>
</evidence>
<evidence type="ECO:0000256" key="1">
    <source>
        <dbReference type="ARBA" id="ARBA00022679"/>
    </source>
</evidence>
<organism evidence="4 5">
    <name type="scientific">Microlunatus soli</name>
    <dbReference type="NCBI Taxonomy" id="630515"/>
    <lineage>
        <taxon>Bacteria</taxon>
        <taxon>Bacillati</taxon>
        <taxon>Actinomycetota</taxon>
        <taxon>Actinomycetes</taxon>
        <taxon>Propionibacteriales</taxon>
        <taxon>Propionibacteriaceae</taxon>
        <taxon>Microlunatus</taxon>
    </lineage>
</organism>
<dbReference type="EMBL" id="LT629772">
    <property type="protein sequence ID" value="SDS08030.1"/>
    <property type="molecule type" value="Genomic_DNA"/>
</dbReference>
<dbReference type="GO" id="GO:0005840">
    <property type="term" value="C:ribosome"/>
    <property type="evidence" value="ECO:0007669"/>
    <property type="project" value="UniProtKB-KW"/>
</dbReference>
<dbReference type="InterPro" id="IPR016181">
    <property type="entry name" value="Acyl_CoA_acyltransferase"/>
</dbReference>
<keyword evidence="4" id="KW-0687">Ribonucleoprotein</keyword>
<keyword evidence="2" id="KW-0012">Acyltransferase</keyword>
<dbReference type="Gene3D" id="3.40.630.30">
    <property type="match status" value="1"/>
</dbReference>
<dbReference type="PROSITE" id="PS51186">
    <property type="entry name" value="GNAT"/>
    <property type="match status" value="1"/>
</dbReference>
<name>A0A1H1PAC2_9ACTN</name>
<keyword evidence="4" id="KW-0689">Ribosomal protein</keyword>
<gene>
    <name evidence="4" type="ORF">SAMN04489812_0823</name>
</gene>
<dbReference type="Proteomes" id="UP000199103">
    <property type="component" value="Chromosome I"/>
</dbReference>
<protein>
    <submittedName>
        <fullName evidence="4">Ribosomal protein S18 acetylase RimI</fullName>
    </submittedName>
</protein>
<keyword evidence="1" id="KW-0808">Transferase</keyword>